<gene>
    <name evidence="2" type="ORF">RM844_19990</name>
</gene>
<comment type="caution">
    <text evidence="2">The sequence shown here is derived from an EMBL/GenBank/DDBJ whole genome shotgun (WGS) entry which is preliminary data.</text>
</comment>
<feature type="domain" description="DUF317" evidence="1">
    <location>
        <begin position="47"/>
        <end position="112"/>
    </location>
</feature>
<name>A0ABU2JUA5_9ACTN</name>
<protein>
    <submittedName>
        <fullName evidence="2">DUF317 domain-containing protein</fullName>
    </submittedName>
</protein>
<dbReference type="RefSeq" id="WP_311668666.1">
    <property type="nucleotide sequence ID" value="NZ_JAVREO010000012.1"/>
</dbReference>
<dbReference type="Proteomes" id="UP001183410">
    <property type="component" value="Unassembled WGS sequence"/>
</dbReference>
<feature type="domain" description="DUF317" evidence="1">
    <location>
        <begin position="143"/>
        <end position="210"/>
    </location>
</feature>
<evidence type="ECO:0000313" key="3">
    <source>
        <dbReference type="Proteomes" id="UP001183410"/>
    </source>
</evidence>
<accession>A0ABU2JUA5</accession>
<proteinExistence type="predicted"/>
<dbReference type="Pfam" id="PF03771">
    <property type="entry name" value="SPDY"/>
    <property type="match status" value="2"/>
</dbReference>
<dbReference type="EMBL" id="JAVREO010000012">
    <property type="protein sequence ID" value="MDT0268572.1"/>
    <property type="molecule type" value="Genomic_DNA"/>
</dbReference>
<organism evidence="2 3">
    <name type="scientific">Streptomyces chisholmiae</name>
    <dbReference type="NCBI Taxonomy" id="3075540"/>
    <lineage>
        <taxon>Bacteria</taxon>
        <taxon>Bacillati</taxon>
        <taxon>Actinomycetota</taxon>
        <taxon>Actinomycetes</taxon>
        <taxon>Kitasatosporales</taxon>
        <taxon>Streptomycetaceae</taxon>
        <taxon>Streptomyces</taxon>
    </lineage>
</organism>
<evidence type="ECO:0000313" key="2">
    <source>
        <dbReference type="EMBL" id="MDT0268572.1"/>
    </source>
</evidence>
<evidence type="ECO:0000259" key="1">
    <source>
        <dbReference type="Pfam" id="PF03771"/>
    </source>
</evidence>
<dbReference type="InterPro" id="IPR005523">
    <property type="entry name" value="DUF317_SPDY"/>
</dbReference>
<keyword evidence="3" id="KW-1185">Reference proteome</keyword>
<reference evidence="3" key="1">
    <citation type="submission" date="2023-07" db="EMBL/GenBank/DDBJ databases">
        <title>30 novel species of actinomycetes from the DSMZ collection.</title>
        <authorList>
            <person name="Nouioui I."/>
        </authorList>
    </citation>
    <scope>NUCLEOTIDE SEQUENCE [LARGE SCALE GENOMIC DNA]</scope>
    <source>
        <strain evidence="3">DSM 44915</strain>
    </source>
</reference>
<sequence>MRERNDDYLVTPRYLAGVDDTSLVPDLLKNADWNTFNDDTGVAHHYSPDHRYCVSHPRLCQDATSGETRPAWHIWERRRVPEAATWQAVITTACPPEIVADFVEPLLTPQPAHQPMDSVTFITEGLIDADWTLDVAGGAITYTNPAGQLAARYQPPPAWATLHDLRTVAGWDVHARVRPGRVLWRAGFSATTPAHVIKTFCDAVLNPEPVPRYANDIDPALRPHLTIRRG</sequence>